<dbReference type="PANTHER" id="PTHR43576:SF3">
    <property type="entry name" value="ALPHA-L-ARABINOFURANOSIDASE C"/>
    <property type="match status" value="1"/>
</dbReference>
<feature type="compositionally biased region" description="Polar residues" evidence="2">
    <location>
        <begin position="39"/>
        <end position="49"/>
    </location>
</feature>
<evidence type="ECO:0000256" key="2">
    <source>
        <dbReference type="SAM" id="MobiDB-lite"/>
    </source>
</evidence>
<dbReference type="InterPro" id="IPR013783">
    <property type="entry name" value="Ig-like_fold"/>
</dbReference>
<dbReference type="STRING" id="89784.SAMN04489725_106145"/>
<name>A0A1H2TUZ4_9BACL</name>
<sequence>MKRQIATAAAAWLAIGTMLIPTAFASEAATKGSLHAANQARTGRASSHIANKRALDNQPNSSTGNALVSSFTTDISAIHDALMLTELQAVRNAASNTQNLTSSDWAAIVYPGNASLSASQQATVQALNAIINLFTFSSVAADGQNVQQWLTSIQTVVPQLNPQTVYRLYISFLASIGSQSKAILSGQANSQVMDQAWKTAVTVNPDILVLLQKAGITPDGLGQIWTAYESKVDPNGTAQAGFLTRVVTNYLKIGAPTANATVTVNAASNTGTIPSTAFGINAAVWDSGFESPTLISLTKALAPDLLRYPGGSISDNYDWQTNTRNDGGYVNPDDTFDHFMTFAHNTGAQPIITVNYGTGTPAEAAAWVKYANVTNHYDVKYWEIGNETYGNGYYNGSGWEADDHAVQGQPEKGNPGLSPQTYANNAEQYIQQMKAQDPSIKIGAVLTMPYNWPWGATVNGNDDWNTTVLKAIGKDIDFVDVHWYPESPGQETDAGLLADTDQIPAMITELHREIDEYAGSNAKNVQIFVTETNNTSSTPGQQSNNLVNALYLADDLTGFVQAGVANVDWWDLLNSAGDGYNSPTLYGQNLFGDEGLLSSGQTSPKGAVEPPADTPLPTYYGYQMVADFAKPGDTMLGTLSSASAIDTHAVKLPNGDLSLMLVNRDPNNVYNVTLDLEGYSPALVEKSEIYGEGSPAVTNTAQIPFTNTVKLPPYSVTDLLLKPALPGVAKQQVSDQTTVGASSIAAGQTETITSTFTNHGGYLPDATLDLEVYDATGDLVAQQTVPHVSLPAGGSKQVTWNWVAPNNQQTFTVEAYAFSGIGGFVYDADRNAATFTVTPPPLAKYGDIVATGTQVTVSGADQGTYSISDNNGQYQNGPTIKVSPGDTVTITTTFKNVSASDFLQNAILDMEIDPGAFQYFTQSNNLAPGQSITLTKTWTVPSTLASGTYQLGFQADNNNTWGGSNNCYYQPNVATFAMTNTSEAKPAAKYGDIVTGNTTVSVNGTTYNVPAPDGSGHYPSGTNISVQPGDTVTITTTFQNVSSSDYLQNGLLDIEVDGSSGSVFQQTAQDVTLNPGDTKTVSVTWNVPSSQASGTYTLMFQAFDNSDWTGNCYYTNGGVADIDVG</sequence>
<dbReference type="InterPro" id="IPR008972">
    <property type="entry name" value="Cupredoxin"/>
</dbReference>
<dbReference type="Gene3D" id="2.60.40.1180">
    <property type="entry name" value="Golgi alpha-mannosidase II"/>
    <property type="match status" value="1"/>
</dbReference>
<dbReference type="InterPro" id="IPR017853">
    <property type="entry name" value="GH"/>
</dbReference>
<keyword evidence="3" id="KW-0732">Signal</keyword>
<keyword evidence="5" id="KW-1185">Reference proteome</keyword>
<organism evidence="4 5">
    <name type="scientific">Alicyclobacillus hesperidum</name>
    <dbReference type="NCBI Taxonomy" id="89784"/>
    <lineage>
        <taxon>Bacteria</taxon>
        <taxon>Bacillati</taxon>
        <taxon>Bacillota</taxon>
        <taxon>Bacilli</taxon>
        <taxon>Bacillales</taxon>
        <taxon>Alicyclobacillaceae</taxon>
        <taxon>Alicyclobacillus</taxon>
    </lineage>
</organism>
<dbReference type="InterPro" id="IPR013780">
    <property type="entry name" value="Glyco_hydro_b"/>
</dbReference>
<dbReference type="PANTHER" id="PTHR43576">
    <property type="entry name" value="ALPHA-L-ARABINOFURANOSIDASE C-RELATED"/>
    <property type="match status" value="1"/>
</dbReference>
<proteinExistence type="predicted"/>
<evidence type="ECO:0000256" key="1">
    <source>
        <dbReference type="ARBA" id="ARBA00004881"/>
    </source>
</evidence>
<dbReference type="GO" id="GO:0000272">
    <property type="term" value="P:polysaccharide catabolic process"/>
    <property type="evidence" value="ECO:0007669"/>
    <property type="project" value="TreeGrafter"/>
</dbReference>
<dbReference type="SUPFAM" id="SSF49503">
    <property type="entry name" value="Cupredoxins"/>
    <property type="match status" value="1"/>
</dbReference>
<accession>A0A1H2TUZ4</accession>
<dbReference type="EMBL" id="FNOJ01000006">
    <property type="protein sequence ID" value="SDW47607.1"/>
    <property type="molecule type" value="Genomic_DNA"/>
</dbReference>
<gene>
    <name evidence="4" type="ORF">SAMN04489725_106145</name>
</gene>
<dbReference type="SUPFAM" id="SSF51011">
    <property type="entry name" value="Glycosyl hydrolase domain"/>
    <property type="match status" value="1"/>
</dbReference>
<dbReference type="Gene3D" id="3.20.20.80">
    <property type="entry name" value="Glycosidases"/>
    <property type="match status" value="1"/>
</dbReference>
<feature type="chain" id="PRO_5010158204" evidence="3">
    <location>
        <begin position="26"/>
        <end position="1125"/>
    </location>
</feature>
<evidence type="ECO:0000313" key="5">
    <source>
        <dbReference type="Proteomes" id="UP000182589"/>
    </source>
</evidence>
<feature type="signal peptide" evidence="3">
    <location>
        <begin position="1"/>
        <end position="25"/>
    </location>
</feature>
<dbReference type="Proteomes" id="UP000182589">
    <property type="component" value="Unassembled WGS sequence"/>
</dbReference>
<dbReference type="SUPFAM" id="SSF51445">
    <property type="entry name" value="(Trans)glycosidases"/>
    <property type="match status" value="1"/>
</dbReference>
<evidence type="ECO:0000256" key="3">
    <source>
        <dbReference type="SAM" id="SignalP"/>
    </source>
</evidence>
<evidence type="ECO:0000313" key="4">
    <source>
        <dbReference type="EMBL" id="SDW47607.1"/>
    </source>
</evidence>
<feature type="region of interest" description="Disordered" evidence="2">
    <location>
        <begin position="35"/>
        <end position="63"/>
    </location>
</feature>
<dbReference type="AlphaFoldDB" id="A0A1H2TUZ4"/>
<dbReference type="Gene3D" id="2.60.40.10">
    <property type="entry name" value="Immunoglobulins"/>
    <property type="match status" value="3"/>
</dbReference>
<protein>
    <submittedName>
        <fullName evidence="4">Alpha-L-arabinofuranosidase</fullName>
    </submittedName>
</protein>
<reference evidence="5" key="1">
    <citation type="submission" date="2016-10" db="EMBL/GenBank/DDBJ databases">
        <authorList>
            <person name="Varghese N."/>
        </authorList>
    </citation>
    <scope>NUCLEOTIDE SEQUENCE [LARGE SCALE GENOMIC DNA]</scope>
    <source>
        <strain evidence="5">DSM 12489</strain>
    </source>
</reference>
<dbReference type="RefSeq" id="WP_074692817.1">
    <property type="nucleotide sequence ID" value="NZ_FNOJ01000006.1"/>
</dbReference>
<comment type="pathway">
    <text evidence="1">Glycan metabolism.</text>
</comment>